<name>A0A8T2U4H8_CERRI</name>
<keyword evidence="9" id="KW-1185">Reference proteome</keyword>
<evidence type="ECO:0000256" key="2">
    <source>
        <dbReference type="ARBA" id="ARBA00022723"/>
    </source>
</evidence>
<dbReference type="OMA" id="TIAWEDA"/>
<dbReference type="SMART" id="SM00239">
    <property type="entry name" value="C2"/>
    <property type="match status" value="1"/>
</dbReference>
<keyword evidence="2" id="KW-0479">Metal-binding</keyword>
<dbReference type="AlphaFoldDB" id="A0A8T2U4H8"/>
<dbReference type="SUPFAM" id="SSF57863">
    <property type="entry name" value="ArfGap/RecO-like zinc finger"/>
    <property type="match status" value="1"/>
</dbReference>
<dbReference type="InterPro" id="IPR044518">
    <property type="entry name" value="ARF_GAP_AGD11/12/13"/>
</dbReference>
<dbReference type="GO" id="GO:0008270">
    <property type="term" value="F:zinc ion binding"/>
    <property type="evidence" value="ECO:0007669"/>
    <property type="project" value="UniProtKB-KW"/>
</dbReference>
<dbReference type="EMBL" id="CM035413">
    <property type="protein sequence ID" value="KAH7431081.1"/>
    <property type="molecule type" value="Genomic_DNA"/>
</dbReference>
<dbReference type="SMART" id="SM00105">
    <property type="entry name" value="ArfGap"/>
    <property type="match status" value="1"/>
</dbReference>
<feature type="domain" description="C2" evidence="6">
    <location>
        <begin position="183"/>
        <end position="298"/>
    </location>
</feature>
<dbReference type="Proteomes" id="UP000825935">
    <property type="component" value="Chromosome 8"/>
</dbReference>
<dbReference type="SUPFAM" id="SSF49562">
    <property type="entry name" value="C2 domain (Calcium/lipid-binding domain, CaLB)"/>
    <property type="match status" value="1"/>
</dbReference>
<sequence>MDENAASSELMDAFKELMAHPDNCVCADCNAKDPRWASSNLGVFICIKCSGVHRSLGTHISKVLSVTLDDWTSDQVETMLEIGGNSSANSVYEAYMPRGLTKPSPDASVDERTDFIRRKYENQEFVRKNLRLGSFVSSTSKYAQNSMQDNLSSKSPTGQTAHNSGFFRFGRALRNSWSKKGTKDSEAKFAIDVGMVEFQGLLKVKVIKGTDLAVRDVRSSDPYVVVAIGHQTMKTRVIRSNLNPIWNEELMFSVPSSLPPLKVHVFDKDLLSADDSMGEAEVDLQPLVSSARVHEGRNEKCLLQIGKCIPTNDNALLEDSLIFLKEDGHVMQSVSLRLQNAESGLLDLDLEWVPLNQ</sequence>
<evidence type="ECO:0000256" key="5">
    <source>
        <dbReference type="PROSITE-ProRule" id="PRU00288"/>
    </source>
</evidence>
<keyword evidence="1" id="KW-0343">GTPase activation</keyword>
<proteinExistence type="predicted"/>
<dbReference type="PRINTS" id="PR00405">
    <property type="entry name" value="REVINTRACTNG"/>
</dbReference>
<dbReference type="InterPro" id="IPR035892">
    <property type="entry name" value="C2_domain_sf"/>
</dbReference>
<evidence type="ECO:0000256" key="1">
    <source>
        <dbReference type="ARBA" id="ARBA00022468"/>
    </source>
</evidence>
<dbReference type="Pfam" id="PF01412">
    <property type="entry name" value="ArfGap"/>
    <property type="match status" value="1"/>
</dbReference>
<evidence type="ECO:0000259" key="7">
    <source>
        <dbReference type="PROSITE" id="PS50115"/>
    </source>
</evidence>
<gene>
    <name evidence="8" type="ORF">KP509_08G029100</name>
</gene>
<evidence type="ECO:0000256" key="3">
    <source>
        <dbReference type="ARBA" id="ARBA00022771"/>
    </source>
</evidence>
<dbReference type="Pfam" id="PF00168">
    <property type="entry name" value="C2"/>
    <property type="match status" value="1"/>
</dbReference>
<dbReference type="Gene3D" id="2.60.40.150">
    <property type="entry name" value="C2 domain"/>
    <property type="match status" value="1"/>
</dbReference>
<dbReference type="GO" id="GO:0005543">
    <property type="term" value="F:phospholipid binding"/>
    <property type="evidence" value="ECO:0007669"/>
    <property type="project" value="InterPro"/>
</dbReference>
<dbReference type="PANTHER" id="PTHR46220:SF1">
    <property type="entry name" value="ADP-RIBOSYLATION FACTOR GTPASE-ACTIVATING PROTEIN AGD12"/>
    <property type="match status" value="1"/>
</dbReference>
<dbReference type="InterPro" id="IPR037278">
    <property type="entry name" value="ARFGAP/RecO"/>
</dbReference>
<dbReference type="FunFam" id="1.10.220.150:FF:000009">
    <property type="entry name" value="stromal membrane-associated protein 1 isoform X1"/>
    <property type="match status" value="1"/>
</dbReference>
<reference evidence="8" key="1">
    <citation type="submission" date="2021-08" db="EMBL/GenBank/DDBJ databases">
        <title>WGS assembly of Ceratopteris richardii.</title>
        <authorList>
            <person name="Marchant D.B."/>
            <person name="Chen G."/>
            <person name="Jenkins J."/>
            <person name="Shu S."/>
            <person name="Leebens-Mack J."/>
            <person name="Grimwood J."/>
            <person name="Schmutz J."/>
            <person name="Soltis P."/>
            <person name="Soltis D."/>
            <person name="Chen Z.-H."/>
        </authorList>
    </citation>
    <scope>NUCLEOTIDE SEQUENCE</scope>
    <source>
        <strain evidence="8">Whitten #5841</strain>
        <tissue evidence="8">Leaf</tissue>
    </source>
</reference>
<dbReference type="InterPro" id="IPR001164">
    <property type="entry name" value="ArfGAP_dom"/>
</dbReference>
<dbReference type="CDD" id="cd08204">
    <property type="entry name" value="ArfGap"/>
    <property type="match status" value="1"/>
</dbReference>
<dbReference type="InterPro" id="IPR038508">
    <property type="entry name" value="ArfGAP_dom_sf"/>
</dbReference>
<dbReference type="PROSITE" id="PS50115">
    <property type="entry name" value="ARFGAP"/>
    <property type="match status" value="1"/>
</dbReference>
<dbReference type="OrthoDB" id="73919at2759"/>
<keyword evidence="3 5" id="KW-0863">Zinc-finger</keyword>
<organism evidence="8 9">
    <name type="scientific">Ceratopteris richardii</name>
    <name type="common">Triangle waterfern</name>
    <dbReference type="NCBI Taxonomy" id="49495"/>
    <lineage>
        <taxon>Eukaryota</taxon>
        <taxon>Viridiplantae</taxon>
        <taxon>Streptophyta</taxon>
        <taxon>Embryophyta</taxon>
        <taxon>Tracheophyta</taxon>
        <taxon>Polypodiopsida</taxon>
        <taxon>Polypodiidae</taxon>
        <taxon>Polypodiales</taxon>
        <taxon>Pteridineae</taxon>
        <taxon>Pteridaceae</taxon>
        <taxon>Parkerioideae</taxon>
        <taxon>Ceratopteris</taxon>
    </lineage>
</organism>
<dbReference type="CDD" id="cd04038">
    <property type="entry name" value="C2_ArfGAP"/>
    <property type="match status" value="1"/>
</dbReference>
<dbReference type="PROSITE" id="PS50004">
    <property type="entry name" value="C2"/>
    <property type="match status" value="1"/>
</dbReference>
<evidence type="ECO:0000256" key="4">
    <source>
        <dbReference type="ARBA" id="ARBA00022833"/>
    </source>
</evidence>
<accession>A0A8T2U4H8</accession>
<dbReference type="PANTHER" id="PTHR46220">
    <property type="entry name" value="ADP-RIBOSYLATION FACTOR GTPASE-ACTIVATING PROTEIN AGD12"/>
    <property type="match status" value="1"/>
</dbReference>
<evidence type="ECO:0000259" key="6">
    <source>
        <dbReference type="PROSITE" id="PS50004"/>
    </source>
</evidence>
<keyword evidence="4" id="KW-0862">Zinc</keyword>
<dbReference type="GO" id="GO:0005096">
    <property type="term" value="F:GTPase activator activity"/>
    <property type="evidence" value="ECO:0007669"/>
    <property type="project" value="UniProtKB-KW"/>
</dbReference>
<evidence type="ECO:0000313" key="8">
    <source>
        <dbReference type="EMBL" id="KAH7431081.1"/>
    </source>
</evidence>
<feature type="domain" description="Arf-GAP" evidence="7">
    <location>
        <begin position="11"/>
        <end position="126"/>
    </location>
</feature>
<comment type="caution">
    <text evidence="8">The sequence shown here is derived from an EMBL/GenBank/DDBJ whole genome shotgun (WGS) entry which is preliminary data.</text>
</comment>
<protein>
    <recommendedName>
        <fullName evidence="10">ADP-ribosylation factor GTPase-activating protein AGD11</fullName>
    </recommendedName>
</protein>
<evidence type="ECO:0000313" key="9">
    <source>
        <dbReference type="Proteomes" id="UP000825935"/>
    </source>
</evidence>
<dbReference type="Gene3D" id="1.10.220.150">
    <property type="entry name" value="Arf GTPase activating protein"/>
    <property type="match status" value="1"/>
</dbReference>
<dbReference type="InterPro" id="IPR000008">
    <property type="entry name" value="C2_dom"/>
</dbReference>
<evidence type="ECO:0008006" key="10">
    <source>
        <dbReference type="Google" id="ProtNLM"/>
    </source>
</evidence>